<dbReference type="InterPro" id="IPR036514">
    <property type="entry name" value="SGNH_hydro_sf"/>
</dbReference>
<dbReference type="InterPro" id="IPR013830">
    <property type="entry name" value="SGNH_hydro"/>
</dbReference>
<dbReference type="InterPro" id="IPR051532">
    <property type="entry name" value="Ester_Hydrolysis_Enzymes"/>
</dbReference>
<dbReference type="PANTHER" id="PTHR30383">
    <property type="entry name" value="THIOESTERASE 1/PROTEASE 1/LYSOPHOSPHOLIPASE L1"/>
    <property type="match status" value="1"/>
</dbReference>
<dbReference type="GeneID" id="35765394"/>
<dbReference type="RefSeq" id="WP_003099740.1">
    <property type="nucleotide sequence ID" value="NZ_CP010783.1"/>
</dbReference>
<dbReference type="KEGG" id="siz:SI82_05280"/>
<dbReference type="Proteomes" id="UP000269148">
    <property type="component" value="Unassembled WGS sequence"/>
</dbReference>
<dbReference type="SUPFAM" id="SSF52266">
    <property type="entry name" value="SGNH hydrolase"/>
    <property type="match status" value="1"/>
</dbReference>
<dbReference type="OrthoDB" id="2513075at2"/>
<dbReference type="AlphaFoldDB" id="A0A3L8GJ57"/>
<dbReference type="KEGG" id="siq:DQ08_05090"/>
<organism evidence="3 5">
    <name type="scientific">Streptococcus iniae</name>
    <name type="common">Streptococcus shiloi</name>
    <dbReference type="NCBI Taxonomy" id="1346"/>
    <lineage>
        <taxon>Bacteria</taxon>
        <taxon>Bacillati</taxon>
        <taxon>Bacillota</taxon>
        <taxon>Bacilli</taxon>
        <taxon>Lactobacillales</taxon>
        <taxon>Streptococcaceae</taxon>
        <taxon>Streptococcus</taxon>
    </lineage>
</organism>
<keyword evidence="4" id="KW-1185">Reference proteome</keyword>
<dbReference type="STRING" id="1346.BMF34_05175"/>
<sequence>MLEVVTEELLNYQNNRLQVYQKGNQNIDKDATIFVGDSIIEFYPLKKYFGRNETIYNRGIAGIDTYFLEKHLEDYLYHLEAKRIFLLIGTNDLGLGHSISDIKEKVIDIVSKLKIDNIYAEVNLISVLPVSDLEMFSKTVKVRSNDAIDQLNSELEAIPGITFIPIANHLKNDRNALNDYYTKDGLHLNVLGYDKLSQLLKPYLS</sequence>
<evidence type="ECO:0000313" key="5">
    <source>
        <dbReference type="Proteomes" id="UP000269148"/>
    </source>
</evidence>
<proteinExistence type="predicted"/>
<reference evidence="2 4" key="1">
    <citation type="journal article" date="2014" name="Genome Announc.">
        <title>Complete Genome Sequence of a Virulent Strain, Streptococcus iniae ISET0901, Isolated from Diseased Tilapia.</title>
        <authorList>
            <person name="Pridgeon J.W."/>
            <person name="Zhang D."/>
            <person name="Zhang L."/>
        </authorList>
    </citation>
    <scope>NUCLEOTIDE SEQUENCE [LARGE SCALE GENOMIC DNA]</scope>
    <source>
        <strain evidence="2 4">ISET0901</strain>
    </source>
</reference>
<dbReference type="Pfam" id="PF13472">
    <property type="entry name" value="Lipase_GDSL_2"/>
    <property type="match status" value="1"/>
</dbReference>
<evidence type="ECO:0000313" key="2">
    <source>
        <dbReference type="EMBL" id="AHY15840.1"/>
    </source>
</evidence>
<evidence type="ECO:0000313" key="3">
    <source>
        <dbReference type="EMBL" id="RLU56991.1"/>
    </source>
</evidence>
<dbReference type="EMBL" id="QLQD01000049">
    <property type="protein sequence ID" value="RLU56991.1"/>
    <property type="molecule type" value="Genomic_DNA"/>
</dbReference>
<feature type="domain" description="SGNH hydrolase-type esterase" evidence="1">
    <location>
        <begin position="51"/>
        <end position="194"/>
    </location>
</feature>
<name>A0A3L8GJ57_STRIN</name>
<dbReference type="Proteomes" id="UP000025245">
    <property type="component" value="Chromosome"/>
</dbReference>
<evidence type="ECO:0000313" key="4">
    <source>
        <dbReference type="Proteomes" id="UP000025245"/>
    </source>
</evidence>
<dbReference type="SMR" id="A0A3L8GJ57"/>
<accession>A0A3L8GJ57</accession>
<protein>
    <submittedName>
        <fullName evidence="3">Lipase</fullName>
    </submittedName>
</protein>
<dbReference type="EMBL" id="CP007586">
    <property type="protein sequence ID" value="AHY15840.1"/>
    <property type="molecule type" value="Genomic_DNA"/>
</dbReference>
<gene>
    <name evidence="3" type="ORF">DIY07_05425</name>
    <name evidence="2" type="ORF">DQ08_05090</name>
</gene>
<reference evidence="3 5" key="2">
    <citation type="submission" date="2018-06" db="EMBL/GenBank/DDBJ databases">
        <title>Mutators as drivers of adaptation in pathogenic bacteria and a risk factor for host jumps and vaccine escape.</title>
        <authorList>
            <person name="Barnes A.C."/>
            <person name="Silayeva O."/>
        </authorList>
    </citation>
    <scope>NUCLEOTIDE SEQUENCE [LARGE SCALE GENOMIC DNA]</scope>
    <source>
        <strain evidence="3 5">QMA0445</strain>
    </source>
</reference>
<dbReference type="Gene3D" id="3.40.50.1110">
    <property type="entry name" value="SGNH hydrolase"/>
    <property type="match status" value="1"/>
</dbReference>
<evidence type="ECO:0000259" key="1">
    <source>
        <dbReference type="Pfam" id="PF13472"/>
    </source>
</evidence>
<dbReference type="PANTHER" id="PTHR30383:SF5">
    <property type="entry name" value="SGNH HYDROLASE-TYPE ESTERASE DOMAIN-CONTAINING PROTEIN"/>
    <property type="match status" value="1"/>
</dbReference>
<dbReference type="GO" id="GO:0004622">
    <property type="term" value="F:phosphatidylcholine lysophospholipase activity"/>
    <property type="evidence" value="ECO:0007669"/>
    <property type="project" value="TreeGrafter"/>
</dbReference>
<dbReference type="KEGG" id="sio:DW64_05085"/>